<reference evidence="1 2" key="1">
    <citation type="submission" date="2020-08" db="EMBL/GenBank/DDBJ databases">
        <title>Genomic Encyclopedia of Type Strains, Phase IV (KMG-IV): sequencing the most valuable type-strain genomes for metagenomic binning, comparative biology and taxonomic classification.</title>
        <authorList>
            <person name="Goeker M."/>
        </authorList>
    </citation>
    <scope>NUCLEOTIDE SEQUENCE [LARGE SCALE GENOMIC DNA]</scope>
    <source>
        <strain evidence="1 2">DSM 10633</strain>
    </source>
</reference>
<dbReference type="RefSeq" id="WP_168412565.1">
    <property type="nucleotide sequence ID" value="NZ_JAAXPW010000026.1"/>
</dbReference>
<evidence type="ECO:0000313" key="1">
    <source>
        <dbReference type="EMBL" id="MBB5149562.1"/>
    </source>
</evidence>
<evidence type="ECO:0000313" key="2">
    <source>
        <dbReference type="Proteomes" id="UP000557217"/>
    </source>
</evidence>
<dbReference type="Proteomes" id="UP000557217">
    <property type="component" value="Unassembled WGS sequence"/>
</dbReference>
<keyword evidence="2" id="KW-1185">Reference proteome</keyword>
<gene>
    <name evidence="1" type="ORF">HNR36_001954</name>
</gene>
<accession>A0A840PY26</accession>
<comment type="caution">
    <text evidence="1">The sequence shown here is derived from an EMBL/GenBank/DDBJ whole genome shotgun (WGS) entry which is preliminary data.</text>
</comment>
<sequence length="125" mass="14036">MKKIIFLGLFSVILGFTVGMTKETLFNKTVSADSPLSFKVEEFRNGKPFNNNVELSPEIGTPVIKEGDIELITVDSPKAEKVKVHLKNGVTGEEIETVTMKEFLKNQDKYNKKMDDAVKQSQLNK</sequence>
<proteinExistence type="predicted"/>
<dbReference type="EMBL" id="JACHGZ010000023">
    <property type="protein sequence ID" value="MBB5149562.1"/>
    <property type="molecule type" value="Genomic_DNA"/>
</dbReference>
<dbReference type="AlphaFoldDB" id="A0A840PY26"/>
<protein>
    <submittedName>
        <fullName evidence="1">Uncharacterized protein</fullName>
    </submittedName>
</protein>
<organism evidence="1 2">
    <name type="scientific">Ureibacillus thermosphaericus</name>
    <dbReference type="NCBI Taxonomy" id="51173"/>
    <lineage>
        <taxon>Bacteria</taxon>
        <taxon>Bacillati</taxon>
        <taxon>Bacillota</taxon>
        <taxon>Bacilli</taxon>
        <taxon>Bacillales</taxon>
        <taxon>Caryophanaceae</taxon>
        <taxon>Ureibacillus</taxon>
    </lineage>
</organism>
<name>A0A840PY26_URETH</name>